<proteinExistence type="predicted"/>
<evidence type="ECO:0000256" key="1">
    <source>
        <dbReference type="SAM" id="Coils"/>
    </source>
</evidence>
<protein>
    <submittedName>
        <fullName evidence="2">Insertion element IS6110 uncharacterized 12.0 kDa protein</fullName>
    </submittedName>
</protein>
<dbReference type="AlphaFoldDB" id="A0A7K0DKT5"/>
<dbReference type="InterPro" id="IPR002514">
    <property type="entry name" value="Transposase_8"/>
</dbReference>
<dbReference type="Gene3D" id="1.10.10.10">
    <property type="entry name" value="Winged helix-like DNA-binding domain superfamily/Winged helix DNA-binding domain"/>
    <property type="match status" value="1"/>
</dbReference>
<sequence length="126" mass="14340">MSKRYPPEVREKAVRLALERLDEYGSPYAAAQAIAPLVDVHYETLRIWIKKALDEGARPGKPTSSGLSPAERDELRKLRREVRDLKQANEILKLASAFFARELCATRRWDSREVVRGRLPRVVAAA</sequence>
<dbReference type="InterPro" id="IPR036388">
    <property type="entry name" value="WH-like_DNA-bd_sf"/>
</dbReference>
<gene>
    <name evidence="2" type="ORF">NRB56_18700</name>
</gene>
<dbReference type="Pfam" id="PF01527">
    <property type="entry name" value="HTH_Tnp_1"/>
    <property type="match status" value="1"/>
</dbReference>
<keyword evidence="1" id="KW-0175">Coiled coil</keyword>
<dbReference type="GO" id="GO:0004803">
    <property type="term" value="F:transposase activity"/>
    <property type="evidence" value="ECO:0007669"/>
    <property type="project" value="InterPro"/>
</dbReference>
<dbReference type="EMBL" id="WEGI01000004">
    <property type="protein sequence ID" value="MQY26307.1"/>
    <property type="molecule type" value="Genomic_DNA"/>
</dbReference>
<dbReference type="InterPro" id="IPR009057">
    <property type="entry name" value="Homeodomain-like_sf"/>
</dbReference>
<dbReference type="GO" id="GO:0006313">
    <property type="term" value="P:DNA transposition"/>
    <property type="evidence" value="ECO:0007669"/>
    <property type="project" value="InterPro"/>
</dbReference>
<dbReference type="Proteomes" id="UP000431401">
    <property type="component" value="Unassembled WGS sequence"/>
</dbReference>
<comment type="caution">
    <text evidence="2">The sequence shown here is derived from an EMBL/GenBank/DDBJ whole genome shotgun (WGS) entry which is preliminary data.</text>
</comment>
<name>A0A7K0DKT5_9NOCA</name>
<keyword evidence="3" id="KW-1185">Reference proteome</keyword>
<organism evidence="2 3">
    <name type="scientific">Nocardia aurantia</name>
    <dbReference type="NCBI Taxonomy" id="2585199"/>
    <lineage>
        <taxon>Bacteria</taxon>
        <taxon>Bacillati</taxon>
        <taxon>Actinomycetota</taxon>
        <taxon>Actinomycetes</taxon>
        <taxon>Mycobacteriales</taxon>
        <taxon>Nocardiaceae</taxon>
        <taxon>Nocardia</taxon>
    </lineage>
</organism>
<evidence type="ECO:0000313" key="3">
    <source>
        <dbReference type="Proteomes" id="UP000431401"/>
    </source>
</evidence>
<accession>A0A7K0DKT5</accession>
<reference evidence="2 3" key="1">
    <citation type="submission" date="2019-10" db="EMBL/GenBank/DDBJ databases">
        <title>Nocardia macrotermitis sp. nov. and Nocardia aurantia sp. nov., isolated from the gut of fungus growing-termite Macrotermes natalensis.</title>
        <authorList>
            <person name="Benndorf R."/>
            <person name="Schwitalla J."/>
            <person name="Martin K."/>
            <person name="De Beer W."/>
            <person name="Kaster A.-K."/>
            <person name="Vollmers J."/>
            <person name="Poulsen M."/>
            <person name="Beemelmanns C."/>
        </authorList>
    </citation>
    <scope>NUCLEOTIDE SEQUENCE [LARGE SCALE GENOMIC DNA]</scope>
    <source>
        <strain evidence="2 3">RB56</strain>
    </source>
</reference>
<dbReference type="RefSeq" id="WP_194290786.1">
    <property type="nucleotide sequence ID" value="NZ_WEGI01000004.1"/>
</dbReference>
<dbReference type="GO" id="GO:0003677">
    <property type="term" value="F:DNA binding"/>
    <property type="evidence" value="ECO:0007669"/>
    <property type="project" value="InterPro"/>
</dbReference>
<dbReference type="SUPFAM" id="SSF46689">
    <property type="entry name" value="Homeodomain-like"/>
    <property type="match status" value="1"/>
</dbReference>
<evidence type="ECO:0000313" key="2">
    <source>
        <dbReference type="EMBL" id="MQY26307.1"/>
    </source>
</evidence>
<feature type="coiled-coil region" evidence="1">
    <location>
        <begin position="68"/>
        <end position="95"/>
    </location>
</feature>